<dbReference type="Gene3D" id="1.10.10.1600">
    <property type="entry name" value="Bacterial DNA polymerase III alpha subunit, thumb domain"/>
    <property type="match status" value="1"/>
</dbReference>
<evidence type="ECO:0000256" key="10">
    <source>
        <dbReference type="ARBA" id="ARBA00026073"/>
    </source>
</evidence>
<name>A0ABV4DQP3_9LACO</name>
<dbReference type="GO" id="GO:0003887">
    <property type="term" value="F:DNA-directed DNA polymerase activity"/>
    <property type="evidence" value="ECO:0007669"/>
    <property type="project" value="UniProtKB-EC"/>
</dbReference>
<dbReference type="InterPro" id="IPR004013">
    <property type="entry name" value="PHP_dom"/>
</dbReference>
<dbReference type="Pfam" id="PF01336">
    <property type="entry name" value="tRNA_anti-codon"/>
    <property type="match status" value="1"/>
</dbReference>
<evidence type="ECO:0000256" key="8">
    <source>
        <dbReference type="ARBA" id="ARBA00022932"/>
    </source>
</evidence>
<dbReference type="NCBIfam" id="TIGR00594">
    <property type="entry name" value="polc"/>
    <property type="match status" value="1"/>
</dbReference>
<evidence type="ECO:0000256" key="7">
    <source>
        <dbReference type="ARBA" id="ARBA00022705"/>
    </source>
</evidence>
<dbReference type="InterPro" id="IPR040982">
    <property type="entry name" value="DNA_pol3_finger"/>
</dbReference>
<sequence length="1102" mass="124927">MFSPLQVLSENSLLKSDLRIEAYVKKAADLGYQTLVLSDLNVMYGVLDFYHACQKYHIKPVVGITLEVEASSSLVLLAKNEQGYRNLLQISSLKLTRFKDSELAFSEFLDQISPYLTDLNIIAPPTESLLAKYYDNATEILKQLKEYADPNSVYLGIEPTLAKKEQLALTMLSKLSQTPLLATSVVHYLTADEYFEVKVLRAIASGEKLSFESSLKAQIGRHYLKEPSQYQIEYQNAGLQDAFSNAEKLLAESQLHLEFSKTKLPHFETPNGLSAVSYLQKLCQEGLNERLRIEQVSTREPYEKRLKKELTLIEQLGFADYFLIVWDVTNFAHEKKIRIGPGRGSAAGSLVAYVLKITDVDPLKYGLLFERFLNPKRAQMPDIDLDIPDTKRESLIRYVHQKYGHTHMAQIITFGTLGARQAIRDVGRVMGLTSFELDEWSQALPHRYKLTLREAYQESQKVKNLIADSPRNERLFKTALKLEGLKRHYSTHAAGILLSDRPLSESVPVQLGGDQILLSQFAKEQVEEVGLLKIDFLGLRNLTILDNALRFVKTGYGKRLDLRKISLDDPRTLRLFQLGQTNGIFQFESNGIQNVLRRLKPTSFEDVAAVNALYRPGPIGNIDEFIARKHGKKPVIYPEPSLRPILESTYGIMVYQEQVMQVASEMGGFSLGQADLLRRAISKKDQTKIDQLQTAFIAGAKQQGYAKEKAKRVYDYMKRFGNYGFNRSHAVAYSKMAFELAYLKSHYPAAFFAALLNSVIGNEAKLREYLGEIKRYGLTLKGPDINQSVLYFSLKEQTLIFGLGSIKTVRSDLLKAILNERQANGPYTSLVDLIKRIDKKFLKEEQLKALIYAGALDSLTKDRAKLIAQVPLLLSNIALSGDNQTLFEKLAPKEQAEIPEISEKELLAKEAYYLGTYLSKHPVEKYAWLAKRKQAKLLNAIVPGTRMKVLVYIDKVRVIRTKKGEQMAFVKVGDQSAEGELVVFPEEYRRFSELLQVDECVLVEGKVEMRNDQKNIIVTKLALATSFSKQCYYLRLDATATLEKRKQLQTLIQKNQGNVPVILIETNEKKKIILKENMWLNNTPETKEALTTLLGSKNVVLK</sequence>
<comment type="caution">
    <text evidence="13">The sequence shown here is derived from an EMBL/GenBank/DDBJ whole genome shotgun (WGS) entry which is preliminary data.</text>
</comment>
<comment type="subunit">
    <text evidence="10">DNA polymerase III contains a core (composed of alpha, epsilon and theta chains) that associates with a tau subunit. This core dimerizes to form the POLIII' complex. PolIII' associates with the gamma complex (composed of gamma, delta, delta', psi and chi chains) and with the beta chain to form the complete DNA polymerase III complex.</text>
</comment>
<evidence type="ECO:0000256" key="2">
    <source>
        <dbReference type="ARBA" id="ARBA00009496"/>
    </source>
</evidence>
<dbReference type="Proteomes" id="UP001565236">
    <property type="component" value="Unassembled WGS sequence"/>
</dbReference>
<keyword evidence="6 13" id="KW-0548">Nucleotidyltransferase</keyword>
<dbReference type="EMBL" id="JBCLUF010000028">
    <property type="protein sequence ID" value="MEY8662780.1"/>
    <property type="molecule type" value="Genomic_DNA"/>
</dbReference>
<accession>A0ABV4DQP3</accession>
<dbReference type="Pfam" id="PF02811">
    <property type="entry name" value="PHP"/>
    <property type="match status" value="1"/>
</dbReference>
<evidence type="ECO:0000256" key="5">
    <source>
        <dbReference type="ARBA" id="ARBA00022679"/>
    </source>
</evidence>
<dbReference type="InterPro" id="IPR011708">
    <property type="entry name" value="DNA_pol3_alpha_NTPase_dom"/>
</dbReference>
<dbReference type="EC" id="2.7.7.7" evidence="3"/>
<dbReference type="Pfam" id="PF14579">
    <property type="entry name" value="HHH_6"/>
    <property type="match status" value="1"/>
</dbReference>
<dbReference type="InterPro" id="IPR003141">
    <property type="entry name" value="Pol/His_phosphatase_N"/>
</dbReference>
<dbReference type="Pfam" id="PF17657">
    <property type="entry name" value="DNA_pol3_finger"/>
    <property type="match status" value="1"/>
</dbReference>
<dbReference type="Pfam" id="PF07733">
    <property type="entry name" value="DNA_pol3_alpha"/>
    <property type="match status" value="1"/>
</dbReference>
<gene>
    <name evidence="13" type="primary">dnaE</name>
    <name evidence="13" type="ORF">AALT52_07760</name>
</gene>
<dbReference type="NCBIfam" id="NF004226">
    <property type="entry name" value="PRK05673.1"/>
    <property type="match status" value="1"/>
</dbReference>
<feature type="domain" description="Polymerase/histidinol phosphatase N-terminal" evidence="12">
    <location>
        <begin position="3"/>
        <end position="70"/>
    </location>
</feature>
<evidence type="ECO:0000256" key="6">
    <source>
        <dbReference type="ARBA" id="ARBA00022695"/>
    </source>
</evidence>
<evidence type="ECO:0000256" key="9">
    <source>
        <dbReference type="ARBA" id="ARBA00025611"/>
    </source>
</evidence>
<evidence type="ECO:0000256" key="11">
    <source>
        <dbReference type="ARBA" id="ARBA00049244"/>
    </source>
</evidence>
<comment type="catalytic activity">
    <reaction evidence="11">
        <text>DNA(n) + a 2'-deoxyribonucleoside 5'-triphosphate = DNA(n+1) + diphosphate</text>
        <dbReference type="Rhea" id="RHEA:22508"/>
        <dbReference type="Rhea" id="RHEA-COMP:17339"/>
        <dbReference type="Rhea" id="RHEA-COMP:17340"/>
        <dbReference type="ChEBI" id="CHEBI:33019"/>
        <dbReference type="ChEBI" id="CHEBI:61560"/>
        <dbReference type="ChEBI" id="CHEBI:173112"/>
        <dbReference type="EC" id="2.7.7.7"/>
    </reaction>
</comment>
<dbReference type="PANTHER" id="PTHR32294:SF0">
    <property type="entry name" value="DNA POLYMERASE III SUBUNIT ALPHA"/>
    <property type="match status" value="1"/>
</dbReference>
<comment type="function">
    <text evidence="9">DNA polymerase III is a complex, multichain enzyme responsible for most of the replicative synthesis in bacteria. This DNA polymerase also exhibits 3' to 5' exonuclease activity. The alpha chain is the DNA polymerase.</text>
</comment>
<dbReference type="Gene3D" id="3.20.20.140">
    <property type="entry name" value="Metal-dependent hydrolases"/>
    <property type="match status" value="1"/>
</dbReference>
<protein>
    <recommendedName>
        <fullName evidence="4">DNA polymerase III subunit alpha</fullName>
        <ecNumber evidence="3">2.7.7.7</ecNumber>
    </recommendedName>
</protein>
<dbReference type="InterPro" id="IPR004805">
    <property type="entry name" value="DnaE2/DnaE/PolC"/>
</dbReference>
<organism evidence="13 14">
    <name type="scientific">Ligilactobacillus faecis</name>
    <dbReference type="NCBI Taxonomy" id="762833"/>
    <lineage>
        <taxon>Bacteria</taxon>
        <taxon>Bacillati</taxon>
        <taxon>Bacillota</taxon>
        <taxon>Bacilli</taxon>
        <taxon>Lactobacillales</taxon>
        <taxon>Lactobacillaceae</taxon>
        <taxon>Ligilactobacillus</taxon>
    </lineage>
</organism>
<keyword evidence="7" id="KW-0235">DNA replication</keyword>
<proteinExistence type="inferred from homology"/>
<dbReference type="InterPro" id="IPR029460">
    <property type="entry name" value="DNAPol_HHH"/>
</dbReference>
<dbReference type="SMART" id="SM00481">
    <property type="entry name" value="POLIIIAc"/>
    <property type="match status" value="1"/>
</dbReference>
<keyword evidence="5 13" id="KW-0808">Transferase</keyword>
<dbReference type="InterPro" id="IPR041931">
    <property type="entry name" value="DNA_pol3_alpha_thumb_dom"/>
</dbReference>
<dbReference type="CDD" id="cd04485">
    <property type="entry name" value="DnaE_OBF"/>
    <property type="match status" value="1"/>
</dbReference>
<evidence type="ECO:0000259" key="12">
    <source>
        <dbReference type="SMART" id="SM00481"/>
    </source>
</evidence>
<keyword evidence="8" id="KW-0239">DNA-directed DNA polymerase</keyword>
<evidence type="ECO:0000256" key="3">
    <source>
        <dbReference type="ARBA" id="ARBA00012417"/>
    </source>
</evidence>
<evidence type="ECO:0000256" key="1">
    <source>
        <dbReference type="ARBA" id="ARBA00004496"/>
    </source>
</evidence>
<reference evidence="13 14" key="1">
    <citation type="submission" date="2024-03" db="EMBL/GenBank/DDBJ databases">
        <title>Mouse gut bacterial collection (mGBC) of GemPharmatech.</title>
        <authorList>
            <person name="He Y."/>
            <person name="Dong L."/>
            <person name="Wu D."/>
            <person name="Gao X."/>
            <person name="Lin Z."/>
        </authorList>
    </citation>
    <scope>NUCLEOTIDE SEQUENCE [LARGE SCALE GENOMIC DNA]</scope>
    <source>
        <strain evidence="13 14">15-30</strain>
    </source>
</reference>
<dbReference type="RefSeq" id="WP_369942589.1">
    <property type="nucleotide sequence ID" value="NZ_JBCLUF010000028.1"/>
</dbReference>
<evidence type="ECO:0000256" key="4">
    <source>
        <dbReference type="ARBA" id="ARBA00019114"/>
    </source>
</evidence>
<dbReference type="CDD" id="cd07431">
    <property type="entry name" value="PHP_PolIIIA"/>
    <property type="match status" value="1"/>
</dbReference>
<dbReference type="Gene3D" id="1.10.150.870">
    <property type="match status" value="1"/>
</dbReference>
<dbReference type="PANTHER" id="PTHR32294">
    <property type="entry name" value="DNA POLYMERASE III SUBUNIT ALPHA"/>
    <property type="match status" value="1"/>
</dbReference>
<evidence type="ECO:0000313" key="14">
    <source>
        <dbReference type="Proteomes" id="UP001565236"/>
    </source>
</evidence>
<dbReference type="InterPro" id="IPR004365">
    <property type="entry name" value="NA-bd_OB_tRNA"/>
</dbReference>
<keyword evidence="14" id="KW-1185">Reference proteome</keyword>
<comment type="similarity">
    <text evidence="2">Belongs to the DNA polymerase type-C family. DnaE subfamily.</text>
</comment>
<evidence type="ECO:0000313" key="13">
    <source>
        <dbReference type="EMBL" id="MEY8662780.1"/>
    </source>
</evidence>
<comment type="subcellular location">
    <subcellularLocation>
        <location evidence="1">Cytoplasm</location>
    </subcellularLocation>
</comment>